<dbReference type="Proteomes" id="UP000223759">
    <property type="component" value="Unassembled WGS sequence"/>
</dbReference>
<protein>
    <submittedName>
        <fullName evidence="1">Uncharacterized protein</fullName>
    </submittedName>
</protein>
<sequence length="361" mass="40659">MITERLQRAAFEAQVCMRPGFWISKNGYLWKHWRTFQEELHVDIAKGGKGRGRLREIARSLKSLPKTRVVRVGEHKAKMTERARFSSDMIVIPSDGGLIFFDEIRGSLIRYYGFGVVTPEQESERRTWQTFVNAPGFTVSHCRQFIEEQLLEGKHIRDLSAGDAKSVVGTICQDYTRLAQHMQDQGADEGSHCKCQAVDLNDALGKGFLQSVEDDFFKRFLGELLEIRDVINTTYVPSGSDNSPHNAVITQSGYHFIDTFPVLERAAFVHPLGVVAGWSVYSKATLAGFLNGDLDAVVVPLLEVSGLDISLTKRTRFAILLLAIALPSLSKNSYSHSMKTPAEFFNWLGRAYQLRDMKAFF</sequence>
<dbReference type="AlphaFoldDB" id="A0A1R3VTQ8"/>
<organism evidence="1 2">
    <name type="scientific">Ectothiorhodosinus mongolicus</name>
    <dbReference type="NCBI Taxonomy" id="233100"/>
    <lineage>
        <taxon>Bacteria</taxon>
        <taxon>Pseudomonadati</taxon>
        <taxon>Pseudomonadota</taxon>
        <taxon>Gammaproteobacteria</taxon>
        <taxon>Chromatiales</taxon>
        <taxon>Ectothiorhodospiraceae</taxon>
        <taxon>Ectothiorhodosinus</taxon>
    </lineage>
</organism>
<proteinExistence type="predicted"/>
<dbReference type="EMBL" id="FTPK01000002">
    <property type="protein sequence ID" value="SIT68275.1"/>
    <property type="molecule type" value="Genomic_DNA"/>
</dbReference>
<name>A0A1R3VTQ8_9GAMM</name>
<gene>
    <name evidence="1" type="ORF">SAMN05216526_0809</name>
</gene>
<evidence type="ECO:0000313" key="2">
    <source>
        <dbReference type="Proteomes" id="UP000223759"/>
    </source>
</evidence>
<reference evidence="1 2" key="1">
    <citation type="submission" date="2017-01" db="EMBL/GenBank/DDBJ databases">
        <authorList>
            <person name="Mah S.A."/>
            <person name="Swanson W.J."/>
            <person name="Moy G.W."/>
            <person name="Vacquier V.D."/>
        </authorList>
    </citation>
    <scope>NUCLEOTIDE SEQUENCE [LARGE SCALE GENOMIC DNA]</scope>
    <source>
        <strain evidence="1 2">M9</strain>
    </source>
</reference>
<keyword evidence="2" id="KW-1185">Reference proteome</keyword>
<evidence type="ECO:0000313" key="1">
    <source>
        <dbReference type="EMBL" id="SIT68275.1"/>
    </source>
</evidence>
<accession>A0A1R3VTQ8</accession>